<sequence length="175" mass="19381">MLVRNPRVSGHVGRISTQTALAILVLALLCSCARAEAVRLVRVIDGDSLLVELAGRREEVRLIGIDAPEGRQEFGARSRGHVAELCRGQTLRLEFDTQRRDRYGRLLAYLFAGELMVNEELVRSGLALALPVRPNTAHAGRLARAEAEAREAGRGFWVQGGLKLTPAQWRKRHGR</sequence>
<dbReference type="Proteomes" id="UP000461162">
    <property type="component" value="Unassembled WGS sequence"/>
</dbReference>
<dbReference type="SUPFAM" id="SSF50199">
    <property type="entry name" value="Staphylococcal nuclease"/>
    <property type="match status" value="1"/>
</dbReference>
<keyword evidence="1" id="KW-0540">Nuclease</keyword>
<dbReference type="SMART" id="SM00318">
    <property type="entry name" value="SNc"/>
    <property type="match status" value="1"/>
</dbReference>
<dbReference type="PROSITE" id="PS50830">
    <property type="entry name" value="TNASE_3"/>
    <property type="match status" value="1"/>
</dbReference>
<dbReference type="AlphaFoldDB" id="A0A7K1KMD5"/>
<keyword evidence="3" id="KW-0378">Hydrolase</keyword>
<dbReference type="PROSITE" id="PS51257">
    <property type="entry name" value="PROKAR_LIPOPROTEIN"/>
    <property type="match status" value="1"/>
</dbReference>
<dbReference type="InterPro" id="IPR016071">
    <property type="entry name" value="Staphylococal_nuclease_OB-fold"/>
</dbReference>
<dbReference type="GO" id="GO:0016787">
    <property type="term" value="F:hydrolase activity"/>
    <property type="evidence" value="ECO:0007669"/>
    <property type="project" value="UniProtKB-KW"/>
</dbReference>
<accession>A0A7K1KMD5</accession>
<feature type="domain" description="TNase-like" evidence="4">
    <location>
        <begin position="34"/>
        <end position="159"/>
    </location>
</feature>
<evidence type="ECO:0000256" key="2">
    <source>
        <dbReference type="ARBA" id="ARBA00022759"/>
    </source>
</evidence>
<dbReference type="EMBL" id="WODC01000003">
    <property type="protein sequence ID" value="MUM77235.1"/>
    <property type="molecule type" value="Genomic_DNA"/>
</dbReference>
<reference evidence="5 6" key="1">
    <citation type="submission" date="2019-11" db="EMBL/GenBank/DDBJ databases">
        <title>Pseudodesulfovibrio alkaliphilus, sp. nov., an alkaliphilic sulfate-reducing bacteria from mud volcano of Taman peninsula, Russia.</title>
        <authorList>
            <person name="Frolova A."/>
            <person name="Merkel A.Y."/>
            <person name="Slobodkin A.I."/>
        </authorList>
    </citation>
    <scope>NUCLEOTIDE SEQUENCE [LARGE SCALE GENOMIC DNA]</scope>
    <source>
        <strain evidence="5 6">F-1</strain>
    </source>
</reference>
<dbReference type="GO" id="GO:0004519">
    <property type="term" value="F:endonuclease activity"/>
    <property type="evidence" value="ECO:0007669"/>
    <property type="project" value="UniProtKB-KW"/>
</dbReference>
<dbReference type="InterPro" id="IPR035437">
    <property type="entry name" value="SNase_OB-fold_sf"/>
</dbReference>
<evidence type="ECO:0000313" key="6">
    <source>
        <dbReference type="Proteomes" id="UP000461162"/>
    </source>
</evidence>
<keyword evidence="6" id="KW-1185">Reference proteome</keyword>
<evidence type="ECO:0000259" key="4">
    <source>
        <dbReference type="PROSITE" id="PS50830"/>
    </source>
</evidence>
<proteinExistence type="predicted"/>
<name>A0A7K1KMD5_9BACT</name>
<keyword evidence="2" id="KW-0255">Endonuclease</keyword>
<evidence type="ECO:0000256" key="3">
    <source>
        <dbReference type="ARBA" id="ARBA00022801"/>
    </source>
</evidence>
<comment type="caution">
    <text evidence="5">The sequence shown here is derived from an EMBL/GenBank/DDBJ whole genome shotgun (WGS) entry which is preliminary data.</text>
</comment>
<gene>
    <name evidence="5" type="ORF">GKC30_06280</name>
</gene>
<protein>
    <submittedName>
        <fullName evidence="5">Nuclease</fullName>
    </submittedName>
</protein>
<dbReference type="Gene3D" id="2.40.50.90">
    <property type="match status" value="1"/>
</dbReference>
<dbReference type="PANTHER" id="PTHR12302:SF3">
    <property type="entry name" value="SERINE_THREONINE-PROTEIN KINASE 31"/>
    <property type="match status" value="1"/>
</dbReference>
<organism evidence="5 6">
    <name type="scientific">Pseudodesulfovibrio alkaliphilus</name>
    <dbReference type="NCBI Taxonomy" id="2661613"/>
    <lineage>
        <taxon>Bacteria</taxon>
        <taxon>Pseudomonadati</taxon>
        <taxon>Thermodesulfobacteriota</taxon>
        <taxon>Desulfovibrionia</taxon>
        <taxon>Desulfovibrionales</taxon>
        <taxon>Desulfovibrionaceae</taxon>
    </lineage>
</organism>
<dbReference type="PANTHER" id="PTHR12302">
    <property type="entry name" value="EBNA2 BINDING PROTEIN P100"/>
    <property type="match status" value="1"/>
</dbReference>
<evidence type="ECO:0000256" key="1">
    <source>
        <dbReference type="ARBA" id="ARBA00022722"/>
    </source>
</evidence>
<dbReference type="RefSeq" id="WP_155933171.1">
    <property type="nucleotide sequence ID" value="NZ_WODC01000003.1"/>
</dbReference>
<dbReference type="Pfam" id="PF00565">
    <property type="entry name" value="SNase"/>
    <property type="match status" value="1"/>
</dbReference>
<evidence type="ECO:0000313" key="5">
    <source>
        <dbReference type="EMBL" id="MUM77235.1"/>
    </source>
</evidence>